<dbReference type="PANTHER" id="PTHR30069:SF49">
    <property type="entry name" value="OUTER MEMBRANE PROTEIN C"/>
    <property type="match status" value="1"/>
</dbReference>
<dbReference type="InterPro" id="IPR036942">
    <property type="entry name" value="Beta-barrel_TonB_sf"/>
</dbReference>
<keyword evidence="14" id="KW-1185">Reference proteome</keyword>
<evidence type="ECO:0000256" key="7">
    <source>
        <dbReference type="ARBA" id="ARBA00023237"/>
    </source>
</evidence>
<dbReference type="NCBIfam" id="TIGR01778">
    <property type="entry name" value="TonB-copper"/>
    <property type="match status" value="1"/>
</dbReference>
<dbReference type="CDD" id="cd01347">
    <property type="entry name" value="ligand_gated_channel"/>
    <property type="match status" value="1"/>
</dbReference>
<evidence type="ECO:0000313" key="14">
    <source>
        <dbReference type="Proteomes" id="UP000242515"/>
    </source>
</evidence>
<dbReference type="Proteomes" id="UP000242515">
    <property type="component" value="Unassembled WGS sequence"/>
</dbReference>
<dbReference type="AlphaFoldDB" id="A0A1H9LPL5"/>
<dbReference type="GO" id="GO:0044718">
    <property type="term" value="P:siderophore transmembrane transport"/>
    <property type="evidence" value="ECO:0007669"/>
    <property type="project" value="TreeGrafter"/>
</dbReference>
<organism evidence="13 14">
    <name type="scientific">Rosenbergiella nectarea</name>
    <dbReference type="NCBI Taxonomy" id="988801"/>
    <lineage>
        <taxon>Bacteria</taxon>
        <taxon>Pseudomonadati</taxon>
        <taxon>Pseudomonadota</taxon>
        <taxon>Gammaproteobacteria</taxon>
        <taxon>Enterobacterales</taxon>
        <taxon>Erwiniaceae</taxon>
        <taxon>Rosenbergiella</taxon>
    </lineage>
</organism>
<keyword evidence="5 9" id="KW-0798">TonB box</keyword>
<gene>
    <name evidence="13" type="ORF">SAMN05216522_11227</name>
</gene>
<keyword evidence="3 8" id="KW-1134">Transmembrane beta strand</keyword>
<evidence type="ECO:0000313" key="13">
    <source>
        <dbReference type="EMBL" id="SER13431.1"/>
    </source>
</evidence>
<evidence type="ECO:0000256" key="10">
    <source>
        <dbReference type="SAM" id="SignalP"/>
    </source>
</evidence>
<name>A0A1H9LPL5_9GAMM</name>
<dbReference type="SUPFAM" id="SSF56935">
    <property type="entry name" value="Porins"/>
    <property type="match status" value="1"/>
</dbReference>
<accession>A0A1H9LPL5</accession>
<keyword evidence="2 8" id="KW-0813">Transport</keyword>
<evidence type="ECO:0000256" key="6">
    <source>
        <dbReference type="ARBA" id="ARBA00023136"/>
    </source>
</evidence>
<dbReference type="PROSITE" id="PS52016">
    <property type="entry name" value="TONB_DEPENDENT_REC_3"/>
    <property type="match status" value="1"/>
</dbReference>
<evidence type="ECO:0000256" key="2">
    <source>
        <dbReference type="ARBA" id="ARBA00022448"/>
    </source>
</evidence>
<dbReference type="PANTHER" id="PTHR30069">
    <property type="entry name" value="TONB-DEPENDENT OUTER MEMBRANE RECEPTOR"/>
    <property type="match status" value="1"/>
</dbReference>
<evidence type="ECO:0000256" key="8">
    <source>
        <dbReference type="PROSITE-ProRule" id="PRU01360"/>
    </source>
</evidence>
<keyword evidence="6 8" id="KW-0472">Membrane</keyword>
<sequence>MSYHSTLSPITLAVLVAYSQQVAAASSPEQAENLSTIIVSAPINSPLEVISSPKTPRQPLPASDGSDYLKTIPGFAQIRNGGTNGDPVFRGMFGSRLRMLMNDSEMLGACGSRMDSPSSYLSPENFDVMTLTKGPQTVLWGPGNSAGTLRFERLPPSFTAPGVQGDASLVTGSNQRNDQNADISLGNQQGYLRLTGNHAQSNDYQDGDGRNVPSKWKKWNSDIALGWTPDADTLLELTAGQGNGNARYAGRGMDGSQFKRQSLGLTFNKQNISETFTELTSHLYYNNADHVMDNFSLRHATAGMSMPMRSQVGRKTLGGRVMGTWEWTSTELRSGVDMQHNSHRRKISGTWRDDASFSDYGMFSELRYALNQGAHLIGGARADLSQAEDKRTPSSGHRNRVMPAGFLRFEHQPEHSPTLLYAGLGYTERFPDYWELFSPTYGPDAVHSAFKQLKPEKTTQLDIGAKYQDKQLDAWVSAYVGWVEDFILFRYQPTQKRISQADNVDALIFGGEMGASYQLSDHWKLESSVSYAQANNRQEHRPLPQIPPLETRLGATWHTGNWRTTGLVRWVAAQHRIAKNEGNVVGKDFGPSASFVVLSANSRYQFTDKLALTVGIDNLLNKTYSEHLNLAGNGSFGYSSNTRINEPGRSYWAKVSLKF</sequence>
<dbReference type="InterPro" id="IPR037066">
    <property type="entry name" value="Plug_dom_sf"/>
</dbReference>
<keyword evidence="10" id="KW-0732">Signal</keyword>
<protein>
    <submittedName>
        <fullName evidence="13">Iron complex outermembrane recepter protein</fullName>
    </submittedName>
</protein>
<feature type="domain" description="TonB-dependent receptor plug" evidence="12">
    <location>
        <begin position="47"/>
        <end position="148"/>
    </location>
</feature>
<dbReference type="InterPro" id="IPR039426">
    <property type="entry name" value="TonB-dep_rcpt-like"/>
</dbReference>
<comment type="similarity">
    <text evidence="8 9">Belongs to the TonB-dependent receptor family.</text>
</comment>
<evidence type="ECO:0000256" key="9">
    <source>
        <dbReference type="RuleBase" id="RU003357"/>
    </source>
</evidence>
<comment type="subcellular location">
    <subcellularLocation>
        <location evidence="1 8">Cell outer membrane</location>
        <topology evidence="1 8">Multi-pass membrane protein</topology>
    </subcellularLocation>
</comment>
<evidence type="ECO:0000259" key="11">
    <source>
        <dbReference type="Pfam" id="PF00593"/>
    </source>
</evidence>
<evidence type="ECO:0000256" key="5">
    <source>
        <dbReference type="ARBA" id="ARBA00023077"/>
    </source>
</evidence>
<reference evidence="14" key="1">
    <citation type="submission" date="2016-10" db="EMBL/GenBank/DDBJ databases">
        <authorList>
            <person name="Varghese N."/>
            <person name="Submissions S."/>
        </authorList>
    </citation>
    <scope>NUCLEOTIDE SEQUENCE [LARGE SCALE GENOMIC DNA]</scope>
    <source>
        <strain evidence="14">8N4</strain>
    </source>
</reference>
<evidence type="ECO:0000256" key="3">
    <source>
        <dbReference type="ARBA" id="ARBA00022452"/>
    </source>
</evidence>
<proteinExistence type="inferred from homology"/>
<dbReference type="Gene3D" id="2.40.170.20">
    <property type="entry name" value="TonB-dependent receptor, beta-barrel domain"/>
    <property type="match status" value="1"/>
</dbReference>
<evidence type="ECO:0000259" key="12">
    <source>
        <dbReference type="Pfam" id="PF07715"/>
    </source>
</evidence>
<dbReference type="OrthoDB" id="5332150at2"/>
<dbReference type="InterPro" id="IPR012910">
    <property type="entry name" value="Plug_dom"/>
</dbReference>
<dbReference type="Pfam" id="PF07715">
    <property type="entry name" value="Plug"/>
    <property type="match status" value="1"/>
</dbReference>
<dbReference type="EMBL" id="FOGC01000012">
    <property type="protein sequence ID" value="SER13431.1"/>
    <property type="molecule type" value="Genomic_DNA"/>
</dbReference>
<feature type="domain" description="TonB-dependent receptor-like beta-barrel" evidence="11">
    <location>
        <begin position="202"/>
        <end position="619"/>
    </location>
</feature>
<dbReference type="InterPro" id="IPR000531">
    <property type="entry name" value="Beta-barrel_TonB"/>
</dbReference>
<feature type="signal peptide" evidence="10">
    <location>
        <begin position="1"/>
        <end position="24"/>
    </location>
</feature>
<dbReference type="InterPro" id="IPR010100">
    <property type="entry name" value="TonB-dep_Cu_rcpt"/>
</dbReference>
<dbReference type="STRING" id="988801.SAMN05216522_11227"/>
<dbReference type="Pfam" id="PF00593">
    <property type="entry name" value="TonB_dep_Rec_b-barrel"/>
    <property type="match status" value="1"/>
</dbReference>
<feature type="chain" id="PRO_5017393136" evidence="10">
    <location>
        <begin position="25"/>
        <end position="659"/>
    </location>
</feature>
<dbReference type="Gene3D" id="2.170.130.10">
    <property type="entry name" value="TonB-dependent receptor, plug domain"/>
    <property type="match status" value="1"/>
</dbReference>
<evidence type="ECO:0000256" key="1">
    <source>
        <dbReference type="ARBA" id="ARBA00004571"/>
    </source>
</evidence>
<keyword evidence="4 8" id="KW-0812">Transmembrane</keyword>
<evidence type="ECO:0000256" key="4">
    <source>
        <dbReference type="ARBA" id="ARBA00022692"/>
    </source>
</evidence>
<dbReference type="GO" id="GO:0009279">
    <property type="term" value="C:cell outer membrane"/>
    <property type="evidence" value="ECO:0007669"/>
    <property type="project" value="UniProtKB-SubCell"/>
</dbReference>
<dbReference type="GO" id="GO:0015344">
    <property type="term" value="F:siderophore uptake transmembrane transporter activity"/>
    <property type="evidence" value="ECO:0007669"/>
    <property type="project" value="TreeGrafter"/>
</dbReference>
<keyword evidence="7 8" id="KW-0998">Cell outer membrane</keyword>
<dbReference type="RefSeq" id="WP_092677665.1">
    <property type="nucleotide sequence ID" value="NZ_FOGC01000012.1"/>
</dbReference>